<dbReference type="AlphaFoldDB" id="A0A0X3TWL9"/>
<keyword evidence="3 5" id="KW-1133">Transmembrane helix</keyword>
<feature type="transmembrane region" description="Helical" evidence="5">
    <location>
        <begin position="14"/>
        <end position="30"/>
    </location>
</feature>
<evidence type="ECO:0000256" key="3">
    <source>
        <dbReference type="ARBA" id="ARBA00022989"/>
    </source>
</evidence>
<gene>
    <name evidence="7" type="ORF">AVO44_15750</name>
</gene>
<name>A0A0X3TWL9_9RHOB</name>
<accession>A0A0X3TWL9</accession>
<evidence type="ECO:0000256" key="2">
    <source>
        <dbReference type="ARBA" id="ARBA00022692"/>
    </source>
</evidence>
<comment type="subcellular location">
    <subcellularLocation>
        <location evidence="1">Membrane</location>
    </subcellularLocation>
</comment>
<evidence type="ECO:0000256" key="5">
    <source>
        <dbReference type="SAM" id="Phobius"/>
    </source>
</evidence>
<evidence type="ECO:0000313" key="7">
    <source>
        <dbReference type="EMBL" id="KUJ77780.1"/>
    </source>
</evidence>
<organism evidence="7 8">
    <name type="scientific">Ruegeria profundi</name>
    <dbReference type="NCBI Taxonomy" id="1685378"/>
    <lineage>
        <taxon>Bacteria</taxon>
        <taxon>Pseudomonadati</taxon>
        <taxon>Pseudomonadota</taxon>
        <taxon>Alphaproteobacteria</taxon>
        <taxon>Rhodobacterales</taxon>
        <taxon>Roseobacteraceae</taxon>
        <taxon>Ruegeria</taxon>
    </lineage>
</organism>
<keyword evidence="4 5" id="KW-0472">Membrane</keyword>
<dbReference type="GO" id="GO:0016491">
    <property type="term" value="F:oxidoreductase activity"/>
    <property type="evidence" value="ECO:0007669"/>
    <property type="project" value="InterPro"/>
</dbReference>
<dbReference type="GO" id="GO:0005506">
    <property type="term" value="F:iron ion binding"/>
    <property type="evidence" value="ECO:0007669"/>
    <property type="project" value="InterPro"/>
</dbReference>
<dbReference type="Pfam" id="PF04116">
    <property type="entry name" value="FA_hydroxylase"/>
    <property type="match status" value="1"/>
</dbReference>
<dbReference type="GO" id="GO:0008610">
    <property type="term" value="P:lipid biosynthetic process"/>
    <property type="evidence" value="ECO:0007669"/>
    <property type="project" value="InterPro"/>
</dbReference>
<dbReference type="STRING" id="1685378.AVO44_15750"/>
<reference evidence="8" key="1">
    <citation type="submission" date="2015-12" db="EMBL/GenBank/DDBJ databases">
        <authorList>
            <person name="Zhang G."/>
            <person name="Stingl U."/>
        </authorList>
    </citation>
    <scope>NUCLEOTIDE SEQUENCE [LARGE SCALE GENOMIC DNA]</scope>
    <source>
        <strain evidence="8">ZGT108</strain>
    </source>
</reference>
<evidence type="ECO:0000256" key="1">
    <source>
        <dbReference type="ARBA" id="ARBA00004370"/>
    </source>
</evidence>
<evidence type="ECO:0000256" key="4">
    <source>
        <dbReference type="ARBA" id="ARBA00023136"/>
    </source>
</evidence>
<protein>
    <submittedName>
        <fullName evidence="7">Cysteine desulfhydrase</fullName>
    </submittedName>
</protein>
<keyword evidence="8" id="KW-1185">Reference proteome</keyword>
<feature type="transmembrane region" description="Helical" evidence="5">
    <location>
        <begin position="144"/>
        <end position="168"/>
    </location>
</feature>
<comment type="caution">
    <text evidence="7">The sequence shown here is derived from an EMBL/GenBank/DDBJ whole genome shotgun (WGS) entry which is preliminary data.</text>
</comment>
<dbReference type="InterPro" id="IPR050307">
    <property type="entry name" value="Sterol_Desaturase_Related"/>
</dbReference>
<evidence type="ECO:0000259" key="6">
    <source>
        <dbReference type="Pfam" id="PF04116"/>
    </source>
</evidence>
<dbReference type="RefSeq" id="WP_068338754.1">
    <property type="nucleotide sequence ID" value="NZ_LQBP01000008.1"/>
</dbReference>
<keyword evidence="2 5" id="KW-0812">Transmembrane</keyword>
<dbReference type="Proteomes" id="UP000053690">
    <property type="component" value="Unassembled WGS sequence"/>
</dbReference>
<feature type="domain" description="Fatty acid hydroxylase" evidence="6">
    <location>
        <begin position="97"/>
        <end position="231"/>
    </location>
</feature>
<dbReference type="InterPro" id="IPR006694">
    <property type="entry name" value="Fatty_acid_hydroxylase"/>
</dbReference>
<evidence type="ECO:0000313" key="8">
    <source>
        <dbReference type="Proteomes" id="UP000053690"/>
    </source>
</evidence>
<dbReference type="PANTHER" id="PTHR11863">
    <property type="entry name" value="STEROL DESATURASE"/>
    <property type="match status" value="1"/>
</dbReference>
<dbReference type="GO" id="GO:0016020">
    <property type="term" value="C:membrane"/>
    <property type="evidence" value="ECO:0007669"/>
    <property type="project" value="UniProtKB-SubCell"/>
</dbReference>
<feature type="transmembrane region" description="Helical" evidence="5">
    <location>
        <begin position="51"/>
        <end position="71"/>
    </location>
</feature>
<dbReference type="EMBL" id="LQBP01000008">
    <property type="protein sequence ID" value="KUJ77780.1"/>
    <property type="molecule type" value="Genomic_DNA"/>
</dbReference>
<dbReference type="OrthoDB" id="9770329at2"/>
<proteinExistence type="predicted"/>
<sequence>MEALDSFLRAQVEPITYVVFFGMLIIFGLLETSVERSHEPPGRVGRWPANIGLTVLNIAVLGALPISGVVFADWMRDAGVGLFNWIKTNPILALTGGFLVRSFTSWATHLAMHKIPFLWRFHRVHHSDTFLDISTTVRFHPIEFLINLPIMLTAIAIFGISPVTLMLYEVFDAGMNVFTHANVRLPKWLDRVLRVLIVTPDMHRVHHSSDHRETDSNYGATLSIWDHVFRTHTLKEGDALSEMEIGLREVQDRRANSLLWLLALPFTPIRIKRRNLTAAERTKDTRKEAA</sequence>